<feature type="non-terminal residue" evidence="2">
    <location>
        <position position="257"/>
    </location>
</feature>
<dbReference type="EMBL" id="GEDC01010751">
    <property type="protein sequence ID" value="JAS26547.1"/>
    <property type="molecule type" value="Transcribed_RNA"/>
</dbReference>
<feature type="coiled-coil region" evidence="1">
    <location>
        <begin position="145"/>
        <end position="172"/>
    </location>
</feature>
<proteinExistence type="predicted"/>
<evidence type="ECO:0000256" key="1">
    <source>
        <dbReference type="SAM" id="Coils"/>
    </source>
</evidence>
<reference evidence="2" key="1">
    <citation type="submission" date="2015-12" db="EMBL/GenBank/DDBJ databases">
        <title>De novo transcriptome assembly of four potential Pierce s Disease insect vectors from Arizona vineyards.</title>
        <authorList>
            <person name="Tassone E.E."/>
        </authorList>
    </citation>
    <scope>NUCLEOTIDE SEQUENCE</scope>
</reference>
<feature type="non-terminal residue" evidence="2">
    <location>
        <position position="1"/>
    </location>
</feature>
<dbReference type="PANTHER" id="PTHR34479:SF1">
    <property type="entry name" value="COILED-COIL DOMAIN-CONTAINING PROTEIN 30"/>
    <property type="match status" value="1"/>
</dbReference>
<name>A0A1B6DLK3_9HEMI</name>
<organism evidence="2">
    <name type="scientific">Clastoptera arizonana</name>
    <name type="common">Arizona spittle bug</name>
    <dbReference type="NCBI Taxonomy" id="38151"/>
    <lineage>
        <taxon>Eukaryota</taxon>
        <taxon>Metazoa</taxon>
        <taxon>Ecdysozoa</taxon>
        <taxon>Arthropoda</taxon>
        <taxon>Hexapoda</taxon>
        <taxon>Insecta</taxon>
        <taxon>Pterygota</taxon>
        <taxon>Neoptera</taxon>
        <taxon>Paraneoptera</taxon>
        <taxon>Hemiptera</taxon>
        <taxon>Auchenorrhyncha</taxon>
        <taxon>Cercopoidea</taxon>
        <taxon>Clastopteridae</taxon>
        <taxon>Clastoptera</taxon>
    </lineage>
</organism>
<gene>
    <name evidence="2" type="ORF">g.4765</name>
</gene>
<dbReference type="InterPro" id="IPR052825">
    <property type="entry name" value="CCD-Prefoldin_beta-like"/>
</dbReference>
<evidence type="ECO:0000313" key="2">
    <source>
        <dbReference type="EMBL" id="JAS26547.1"/>
    </source>
</evidence>
<feature type="coiled-coil region" evidence="1">
    <location>
        <begin position="75"/>
        <end position="102"/>
    </location>
</feature>
<dbReference type="PANTHER" id="PTHR34479">
    <property type="entry name" value="COILED-COIL DOMAIN-CONTAINING PROTEIN 30"/>
    <property type="match status" value="1"/>
</dbReference>
<sequence>EVVQFLLSIVFSEKFIGNFVVVFSSDEIIIRVQYRFNMLRVEDEWNEMQQRFKKEGLNFESLKVEDRLLQVWRWLVDAEINLKNARRMVDKLHEQQNEEIEEMENYMGHIRDMAVKRADHLQYETVELRSQAETLNKVLTSAGLQGSVEEQITKLIEEKNKLMEELDILKKIKLSTEGNGINIDSDMLNEIIKVTSEKEVLRRQVSEMTDRVDWMEKASKQMELDNERLAFKLSEALAELEEKEAQMDHPPLWAGLK</sequence>
<protein>
    <submittedName>
        <fullName evidence="2">Uncharacterized protein</fullName>
    </submittedName>
</protein>
<accession>A0A1B6DLK3</accession>
<keyword evidence="1" id="KW-0175">Coiled coil</keyword>
<dbReference type="AlphaFoldDB" id="A0A1B6DLK3"/>